<feature type="compositionally biased region" description="Low complexity" evidence="2">
    <location>
        <begin position="214"/>
        <end position="227"/>
    </location>
</feature>
<evidence type="ECO:0000313" key="6">
    <source>
        <dbReference type="Proteomes" id="UP000000591"/>
    </source>
</evidence>
<dbReference type="EMBL" id="AE016820">
    <property type="protein sequence ID" value="AAS54775.1"/>
    <property type="molecule type" value="Genomic_DNA"/>
</dbReference>
<feature type="region of interest" description="Disordered" evidence="2">
    <location>
        <begin position="681"/>
        <end position="702"/>
    </location>
</feature>
<keyword evidence="1" id="KW-0597">Phosphoprotein</keyword>
<dbReference type="InterPro" id="IPR003124">
    <property type="entry name" value="WH2_dom"/>
</dbReference>
<feature type="compositionally biased region" description="Low complexity" evidence="2">
    <location>
        <begin position="295"/>
        <end position="310"/>
    </location>
</feature>
<feature type="compositionally biased region" description="Pro residues" evidence="2">
    <location>
        <begin position="512"/>
        <end position="528"/>
    </location>
</feature>
<feature type="compositionally biased region" description="Pro residues" evidence="2">
    <location>
        <begin position="314"/>
        <end position="327"/>
    </location>
</feature>
<evidence type="ECO:0000259" key="4">
    <source>
        <dbReference type="PROSITE" id="PS51082"/>
    </source>
</evidence>
<feature type="compositionally biased region" description="Low complexity" evidence="2">
    <location>
        <begin position="594"/>
        <end position="609"/>
    </location>
</feature>
<feature type="compositionally biased region" description="Pro residues" evidence="2">
    <location>
        <begin position="233"/>
        <end position="250"/>
    </location>
</feature>
<feature type="region of interest" description="Disordered" evidence="2">
    <location>
        <begin position="145"/>
        <end position="646"/>
    </location>
</feature>
<dbReference type="SMR" id="Q74ZB4"/>
<dbReference type="RefSeq" id="NP_986951.1">
    <property type="nucleotide sequence ID" value="NM_212013.1"/>
</dbReference>
<dbReference type="KEGG" id="ago:AGOS_AGR285W"/>
<gene>
    <name evidence="5" type="ORF">AGOS_AGR285W</name>
</gene>
<proteinExistence type="predicted"/>
<feature type="compositionally biased region" description="Pro residues" evidence="2">
    <location>
        <begin position="257"/>
        <end position="271"/>
    </location>
</feature>
<feature type="compositionally biased region" description="Low complexity" evidence="2">
    <location>
        <begin position="379"/>
        <end position="398"/>
    </location>
</feature>
<reference evidence="6" key="2">
    <citation type="journal article" date="2013" name="G3 (Bethesda)">
        <title>Genomes of Ashbya fungi isolated from insects reveal four mating-type loci, numerous translocations, lack of transposons, and distinct gene duplications.</title>
        <authorList>
            <person name="Dietrich F.S."/>
            <person name="Voegeli S."/>
            <person name="Kuo S."/>
            <person name="Philippsen P."/>
        </authorList>
    </citation>
    <scope>GENOME REANNOTATION</scope>
    <source>
        <strain evidence="6">ATCC 10895 / CBS 109.51 / FGSC 9923 / NRRL Y-1056</strain>
    </source>
</reference>
<evidence type="ECO:0000259" key="3">
    <source>
        <dbReference type="PROSITE" id="PS50229"/>
    </source>
</evidence>
<dbReference type="InterPro" id="IPR011993">
    <property type="entry name" value="PH-like_dom_sf"/>
</dbReference>
<organism evidence="5 6">
    <name type="scientific">Eremothecium gossypii (strain ATCC 10895 / CBS 109.51 / FGSC 9923 / NRRL Y-1056)</name>
    <name type="common">Yeast</name>
    <name type="synonym">Ashbya gossypii</name>
    <dbReference type="NCBI Taxonomy" id="284811"/>
    <lineage>
        <taxon>Eukaryota</taxon>
        <taxon>Fungi</taxon>
        <taxon>Dikarya</taxon>
        <taxon>Ascomycota</taxon>
        <taxon>Saccharomycotina</taxon>
        <taxon>Saccharomycetes</taxon>
        <taxon>Saccharomycetales</taxon>
        <taxon>Saccharomycetaceae</taxon>
        <taxon>Eremothecium</taxon>
    </lineage>
</organism>
<dbReference type="HOGENOM" id="CLU_015385_1_2_1"/>
<dbReference type="Gene3D" id="2.30.29.30">
    <property type="entry name" value="Pleckstrin-homology domain (PH domain)/Phosphotyrosine-binding domain (PTB)"/>
    <property type="match status" value="1"/>
</dbReference>
<dbReference type="GO" id="GO:0030479">
    <property type="term" value="C:actin cortical patch"/>
    <property type="evidence" value="ECO:0007669"/>
    <property type="project" value="UniProtKB-ARBA"/>
</dbReference>
<dbReference type="PROSITE" id="PS50229">
    <property type="entry name" value="WH1"/>
    <property type="match status" value="1"/>
</dbReference>
<dbReference type="FunCoup" id="Q74ZB4">
    <property type="interactions" value="233"/>
</dbReference>
<dbReference type="CDD" id="cd01205">
    <property type="entry name" value="EVH1_WASP-like"/>
    <property type="match status" value="1"/>
</dbReference>
<sequence length="732" mass="77705">MGLLTAEDKEKIKRAIPKASNKIIDVAVARLYIAYPNPKEWRYSGLSGAIALVDDIVGNTFFLKLVDIHGHRGVLWDQELYVGFEYNQDRTFFHSFEMEDCYAGLLFEDLGEAAHFLKRVQRREKYASKKTLANKNAIALAKKLKAESDGQAVHGPRGEPVIADQRRRYSYNAATDLEDVPATKKKAPPPPPPIIAQSTGPAPVRKLPPPSAVSRSSTSEQESSSDSSDSDSPEPPSRTGPKYKLPPPPKEFVSIIGPPPGAPLEPTPAPPQAASALPVPLPPRRHTPEPSPPDTGFSQQNSTSSSNGQTHRPLPIPSRPMVQPPTGPAMQLPPVTGHETSAVLASNAPQRPAQPLPQVNAAPSRSGSVRQLPPPPQQFSPTPGTSSPYGQQQQYPQYEHFSASHEQPSPVHLRVDTARPLPSHPSQIQQMASPHSPMQYMSPPPPPARQMTPSPTQQHGAPPPPPPPRRGPAPPPPRKRAGPVTSHATGPSNMSLPMAHQPLTASKTGGRPGPPVPPRRSTGPPPPPRTHRPAEVETAAAVSYHPPTTFTTSSQHNVMPAPGPALQQPQGYMPPPPPQPPQAQPALPPRTQNPVSPSQPYASPAAQVAAPPPPPPPPMPMATSIPPAPQMGAATIPPPAAEATGDTGRDALLASIRSAGGVQALRKVDKSQLDKPSVLLQEAHGKAPASTSQAMTPAATGGNSLADALAAALDKRKNRVAQHDDDDNADDW</sequence>
<keyword evidence="6" id="KW-1185">Reference proteome</keyword>
<dbReference type="PROSITE" id="PS51082">
    <property type="entry name" value="WH2"/>
    <property type="match status" value="1"/>
</dbReference>
<dbReference type="GO" id="GO:0003779">
    <property type="term" value="F:actin binding"/>
    <property type="evidence" value="ECO:0007669"/>
    <property type="project" value="InterPro"/>
</dbReference>
<dbReference type="Pfam" id="PF00568">
    <property type="entry name" value="WH1"/>
    <property type="match status" value="1"/>
</dbReference>
<dbReference type="Pfam" id="PF02205">
    <property type="entry name" value="WH2"/>
    <property type="match status" value="1"/>
</dbReference>
<dbReference type="eggNOG" id="KOG3671">
    <property type="taxonomic scope" value="Eukaryota"/>
</dbReference>
<dbReference type="InterPro" id="IPR033927">
    <property type="entry name" value="WASPfam_EVH1"/>
</dbReference>
<feature type="domain" description="WH2" evidence="4">
    <location>
        <begin position="648"/>
        <end position="668"/>
    </location>
</feature>
<feature type="compositionally biased region" description="Pro residues" evidence="2">
    <location>
        <begin position="572"/>
        <end position="588"/>
    </location>
</feature>
<dbReference type="SMART" id="SM00461">
    <property type="entry name" value="WH1"/>
    <property type="match status" value="1"/>
</dbReference>
<dbReference type="OMA" id="EYNQDRK"/>
<reference evidence="5 6" key="1">
    <citation type="journal article" date="2004" name="Science">
        <title>The Ashbya gossypii genome as a tool for mapping the ancient Saccharomyces cerevisiae genome.</title>
        <authorList>
            <person name="Dietrich F.S."/>
            <person name="Voegeli S."/>
            <person name="Brachat S."/>
            <person name="Lerch A."/>
            <person name="Gates K."/>
            <person name="Steiner S."/>
            <person name="Mohr C."/>
            <person name="Pohlmann R."/>
            <person name="Luedi P."/>
            <person name="Choi S."/>
            <person name="Wing R.A."/>
            <person name="Flavier A."/>
            <person name="Gaffney T.D."/>
            <person name="Philippsen P."/>
        </authorList>
    </citation>
    <scope>NUCLEOTIDE SEQUENCE [LARGE SCALE GENOMIC DNA]</scope>
    <source>
        <strain evidence="6">ATCC 10895 / CBS 109.51 / FGSC 9923 / NRRL Y-1056</strain>
    </source>
</reference>
<feature type="compositionally biased region" description="Pro residues" evidence="2">
    <location>
        <begin position="461"/>
        <end position="476"/>
    </location>
</feature>
<dbReference type="InterPro" id="IPR000697">
    <property type="entry name" value="WH1/EVH1_dom"/>
</dbReference>
<dbReference type="STRING" id="284811.Q74ZB4"/>
<evidence type="ECO:0000313" key="5">
    <source>
        <dbReference type="EMBL" id="AAS54775.1"/>
    </source>
</evidence>
<dbReference type="InParanoid" id="Q74ZB4"/>
<name>Q74ZB4_EREGS</name>
<protein>
    <submittedName>
        <fullName evidence="5">AGR285Wp</fullName>
    </submittedName>
</protein>
<dbReference type="AlphaFoldDB" id="Q74ZB4"/>
<dbReference type="GeneID" id="4623253"/>
<accession>Q74ZB4</accession>
<feature type="compositionally biased region" description="Pro residues" evidence="2">
    <location>
        <begin position="610"/>
        <end position="620"/>
    </location>
</feature>
<feature type="compositionally biased region" description="Polar residues" evidence="2">
    <location>
        <begin position="486"/>
        <end position="495"/>
    </location>
</feature>
<dbReference type="SUPFAM" id="SSF50729">
    <property type="entry name" value="PH domain-like"/>
    <property type="match status" value="1"/>
</dbReference>
<feature type="domain" description="WH1" evidence="3">
    <location>
        <begin position="16"/>
        <end position="127"/>
    </location>
</feature>
<evidence type="ECO:0000256" key="1">
    <source>
        <dbReference type="ARBA" id="ARBA00022553"/>
    </source>
</evidence>
<dbReference type="GO" id="GO:0045010">
    <property type="term" value="P:actin nucleation"/>
    <property type="evidence" value="ECO:0007669"/>
    <property type="project" value="UniProtKB-ARBA"/>
</dbReference>
<feature type="compositionally biased region" description="Polar residues" evidence="2">
    <location>
        <begin position="546"/>
        <end position="557"/>
    </location>
</feature>
<dbReference type="OrthoDB" id="8963340at2759"/>
<dbReference type="Proteomes" id="UP000000591">
    <property type="component" value="Chromosome VII"/>
</dbReference>
<dbReference type="FunFam" id="2.30.29.30:FF:000281">
    <property type="entry name" value="Actin associated protein"/>
    <property type="match status" value="1"/>
</dbReference>
<dbReference type="GO" id="GO:0071933">
    <property type="term" value="F:Arp2/3 complex binding"/>
    <property type="evidence" value="ECO:0007669"/>
    <property type="project" value="UniProtKB-ARBA"/>
</dbReference>
<evidence type="ECO:0000256" key="2">
    <source>
        <dbReference type="SAM" id="MobiDB-lite"/>
    </source>
</evidence>